<feature type="compositionally biased region" description="Low complexity" evidence="15">
    <location>
        <begin position="199"/>
        <end position="226"/>
    </location>
</feature>
<dbReference type="EMBL" id="GBXI01010495">
    <property type="protein sequence ID" value="JAD03797.1"/>
    <property type="molecule type" value="Transcribed_RNA"/>
</dbReference>
<feature type="coiled-coil region" evidence="14">
    <location>
        <begin position="6078"/>
        <end position="6186"/>
    </location>
</feature>
<keyword evidence="9 14" id="KW-0175">Coiled coil</keyword>
<feature type="compositionally biased region" description="Polar residues" evidence="15">
    <location>
        <begin position="156"/>
        <end position="184"/>
    </location>
</feature>
<evidence type="ECO:0000256" key="14">
    <source>
        <dbReference type="SAM" id="Coils"/>
    </source>
</evidence>
<dbReference type="FunFam" id="1.20.58.60:FF:000212">
    <property type="entry name" value="Uncharacterized protein, isoform B"/>
    <property type="match status" value="1"/>
</dbReference>
<evidence type="ECO:0000313" key="17">
    <source>
        <dbReference type="EMBL" id="JAD03797.1"/>
    </source>
</evidence>
<dbReference type="FunFam" id="1.20.58.60:FF:000195">
    <property type="entry name" value="Uncharacterized protein, isoform B"/>
    <property type="match status" value="1"/>
</dbReference>
<dbReference type="CDD" id="cd21243">
    <property type="entry name" value="CH_SYNE1_rpt2"/>
    <property type="match status" value="1"/>
</dbReference>
<keyword evidence="7" id="KW-0677">Repeat</keyword>
<dbReference type="InterPro" id="IPR018159">
    <property type="entry name" value="Spectrin/alpha-actinin"/>
</dbReference>
<feature type="domain" description="Calponin-homology (CH)" evidence="16">
    <location>
        <begin position="293"/>
        <end position="400"/>
    </location>
</feature>
<dbReference type="FunFam" id="1.20.58.60:FF:000219">
    <property type="entry name" value="Uncharacterized protein, isoform J"/>
    <property type="match status" value="1"/>
</dbReference>
<dbReference type="FunFam" id="1.20.58.60:FF:000230">
    <property type="entry name" value="Uncharacterized protein, isoform D"/>
    <property type="match status" value="1"/>
</dbReference>
<dbReference type="FunFam" id="1.20.58.60:FF:000186">
    <property type="entry name" value="nesprin-1 isoform X3"/>
    <property type="match status" value="1"/>
</dbReference>
<feature type="coiled-coil region" evidence="14">
    <location>
        <begin position="6468"/>
        <end position="6507"/>
    </location>
</feature>
<feature type="coiled-coil region" evidence="14">
    <location>
        <begin position="6386"/>
        <end position="6413"/>
    </location>
</feature>
<dbReference type="InterPro" id="IPR047290">
    <property type="entry name" value="CH_SYNE1_rpt1"/>
</dbReference>
<evidence type="ECO:0000256" key="11">
    <source>
        <dbReference type="ARBA" id="ARBA00023203"/>
    </source>
</evidence>
<evidence type="ECO:0000256" key="1">
    <source>
        <dbReference type="ARBA" id="ARBA00004126"/>
    </source>
</evidence>
<dbReference type="InterPro" id="IPR057057">
    <property type="entry name" value="Spectrin_SYNE1"/>
</dbReference>
<dbReference type="FunFam" id="1.20.58.60:FF:000306">
    <property type="entry name" value="Uncharacterized protein, isoform F"/>
    <property type="match status" value="1"/>
</dbReference>
<dbReference type="FunFam" id="1.10.418.10:FF:000037">
    <property type="entry name" value="nesprin-1 isoform X1"/>
    <property type="match status" value="1"/>
</dbReference>
<dbReference type="InterPro" id="IPR052403">
    <property type="entry name" value="LINC-complex_assoc"/>
</dbReference>
<feature type="coiled-coil region" evidence="14">
    <location>
        <begin position="7016"/>
        <end position="7047"/>
    </location>
</feature>
<dbReference type="GO" id="GO:0005856">
    <property type="term" value="C:cytoskeleton"/>
    <property type="evidence" value="ECO:0007669"/>
    <property type="project" value="UniProtKB-SubCell"/>
</dbReference>
<comment type="subcellular location">
    <subcellularLocation>
        <location evidence="3">Cytoplasm</location>
        <location evidence="3">Cytoskeleton</location>
    </subcellularLocation>
    <subcellularLocation>
        <location evidence="2">Cytoplasm</location>
        <location evidence="2">Myofibril</location>
        <location evidence="2">Sarcomere</location>
    </subcellularLocation>
    <subcellularLocation>
        <location evidence="1">Nucleus membrane</location>
    </subcellularLocation>
</comment>
<dbReference type="PROSITE" id="PS00020">
    <property type="entry name" value="ACTININ_2"/>
    <property type="match status" value="1"/>
</dbReference>
<keyword evidence="8" id="KW-1133">Transmembrane helix</keyword>
<dbReference type="SUPFAM" id="SSF46966">
    <property type="entry name" value="Spectrin repeat"/>
    <property type="match status" value="40"/>
</dbReference>
<dbReference type="FunFam" id="1.20.58.60:FF:000218">
    <property type="entry name" value="Uncharacterized protein, isoform B"/>
    <property type="match status" value="1"/>
</dbReference>
<keyword evidence="13" id="KW-0539">Nucleus</keyword>
<feature type="compositionally biased region" description="Pro residues" evidence="15">
    <location>
        <begin position="1"/>
        <end position="10"/>
    </location>
</feature>
<keyword evidence="6" id="KW-0812">Transmembrane</keyword>
<feature type="compositionally biased region" description="Pro residues" evidence="15">
    <location>
        <begin position="34"/>
        <end position="49"/>
    </location>
</feature>
<feature type="coiled-coil region" evidence="14">
    <location>
        <begin position="2202"/>
        <end position="2229"/>
    </location>
</feature>
<evidence type="ECO:0000256" key="12">
    <source>
        <dbReference type="ARBA" id="ARBA00023212"/>
    </source>
</evidence>
<dbReference type="InterPro" id="IPR002017">
    <property type="entry name" value="Spectrin_repeat"/>
</dbReference>
<dbReference type="SUPFAM" id="SSF47576">
    <property type="entry name" value="Calponin-homology domain, CH-domain"/>
    <property type="match status" value="1"/>
</dbReference>
<feature type="coiled-coil region" evidence="14">
    <location>
        <begin position="1942"/>
        <end position="2005"/>
    </location>
</feature>
<feature type="coiled-coil region" evidence="14">
    <location>
        <begin position="7894"/>
        <end position="7921"/>
    </location>
</feature>
<dbReference type="FunFam" id="1.10.418.10:FF:000033">
    <property type="entry name" value="nesprin-1 isoform X1"/>
    <property type="match status" value="1"/>
</dbReference>
<dbReference type="GO" id="GO:0051015">
    <property type="term" value="F:actin filament binding"/>
    <property type="evidence" value="ECO:0007669"/>
    <property type="project" value="TreeGrafter"/>
</dbReference>
<evidence type="ECO:0000256" key="3">
    <source>
        <dbReference type="ARBA" id="ARBA00004245"/>
    </source>
</evidence>
<feature type="domain" description="Calponin-homology (CH)" evidence="16">
    <location>
        <begin position="439"/>
        <end position="544"/>
    </location>
</feature>
<evidence type="ECO:0000256" key="2">
    <source>
        <dbReference type="ARBA" id="ARBA00004204"/>
    </source>
</evidence>
<dbReference type="Gene3D" id="1.10.418.10">
    <property type="entry name" value="Calponin-like domain"/>
    <property type="match status" value="2"/>
</dbReference>
<protein>
    <submittedName>
        <fullName evidence="17">Nesprin-1</fullName>
    </submittedName>
</protein>
<dbReference type="CDD" id="cd21241">
    <property type="entry name" value="CH_SYNE1_rpt1"/>
    <property type="match status" value="1"/>
</dbReference>
<gene>
    <name evidence="17" type="primary">SYNE1_5</name>
    <name evidence="17" type="ORF">g.56748</name>
</gene>
<name>A0A0A1WYC2_ZEUCU</name>
<dbReference type="PANTHER" id="PTHR47535">
    <property type="entry name" value="MUSCLE-SPECIFIC PROTEIN 300 KDA, ISOFORM G"/>
    <property type="match status" value="1"/>
</dbReference>
<comment type="similarity">
    <text evidence="4">Belongs to the nesprin family.</text>
</comment>
<dbReference type="InterPro" id="IPR001715">
    <property type="entry name" value="CH_dom"/>
</dbReference>
<dbReference type="SMART" id="SM00033">
    <property type="entry name" value="CH"/>
    <property type="match status" value="2"/>
</dbReference>
<evidence type="ECO:0000256" key="13">
    <source>
        <dbReference type="ARBA" id="ARBA00023242"/>
    </source>
</evidence>
<dbReference type="FunFam" id="1.20.58.60:FF:000188">
    <property type="entry name" value="Uncharacterized protein, isoform D"/>
    <property type="match status" value="1"/>
</dbReference>
<feature type="region of interest" description="Disordered" evidence="15">
    <location>
        <begin position="1"/>
        <end position="184"/>
    </location>
</feature>
<dbReference type="GO" id="GO:0005640">
    <property type="term" value="C:nuclear outer membrane"/>
    <property type="evidence" value="ECO:0007669"/>
    <property type="project" value="TreeGrafter"/>
</dbReference>
<evidence type="ECO:0000256" key="15">
    <source>
        <dbReference type="SAM" id="MobiDB-lite"/>
    </source>
</evidence>
<feature type="coiled-coil region" evidence="14">
    <location>
        <begin position="6666"/>
        <end position="6727"/>
    </location>
</feature>
<feature type="coiled-coil region" evidence="14">
    <location>
        <begin position="7085"/>
        <end position="7112"/>
    </location>
</feature>
<keyword evidence="10" id="KW-0472">Membrane</keyword>
<dbReference type="GO" id="GO:0007097">
    <property type="term" value="P:nuclear migration"/>
    <property type="evidence" value="ECO:0007669"/>
    <property type="project" value="UniProtKB-ARBA"/>
</dbReference>
<evidence type="ECO:0000256" key="10">
    <source>
        <dbReference type="ARBA" id="ARBA00023136"/>
    </source>
</evidence>
<dbReference type="Gene3D" id="1.20.58.60">
    <property type="match status" value="27"/>
</dbReference>
<feature type="coiled-coil region" evidence="14">
    <location>
        <begin position="7400"/>
        <end position="7539"/>
    </location>
</feature>
<feature type="coiled-coil region" evidence="14">
    <location>
        <begin position="1405"/>
        <end position="1465"/>
    </location>
</feature>
<reference evidence="17" key="2">
    <citation type="journal article" date="2015" name="Gigascience">
        <title>Reconstructing a comprehensive transcriptome assembly of a white-pupal translocated strain of the pest fruit fly Bactrocera cucurbitae.</title>
        <authorList>
            <person name="Sim S.B."/>
            <person name="Calla B."/>
            <person name="Hall B."/>
            <person name="DeRego T."/>
            <person name="Geib S.M."/>
        </authorList>
    </citation>
    <scope>NUCLEOTIDE SEQUENCE</scope>
</reference>
<dbReference type="PROSITE" id="PS50021">
    <property type="entry name" value="CH"/>
    <property type="match status" value="2"/>
</dbReference>
<evidence type="ECO:0000256" key="4">
    <source>
        <dbReference type="ARBA" id="ARBA00008619"/>
    </source>
</evidence>
<evidence type="ECO:0000256" key="7">
    <source>
        <dbReference type="ARBA" id="ARBA00022737"/>
    </source>
</evidence>
<dbReference type="GO" id="GO:0034993">
    <property type="term" value="C:meiotic nuclear membrane microtubule tethering complex"/>
    <property type="evidence" value="ECO:0007669"/>
    <property type="project" value="TreeGrafter"/>
</dbReference>
<sequence>MSGQPPPPFGGPRGWNPRAHNPASPSPSSFLYRPPSPWTPVAPSPPPIISGPRHPSMQSPAPMSPTPFAHAMSPAPGQSGGMRGTRGSNSIPHPRPQWPQQVAGNHSPAPYLPPTFQPTFYPNQPAAVAQSPQLPPKVAQSPTGPKPFRPMAHVQLQHQNSYGVGPTSSFQLSPTPSPIVCQTPNSEFMYSNRQTPLSQTYETPQQQQHLQQHHYQQQQSQYQRQQPPTPNQYDYVGVPLEPPHPKSYVVYDDEEEFGPSTAEIIANQSQDYVDEKLAEYQLTILQLQEEQERVQKKTFTNWINSYLSKRVPPLRVDDLINDLRDGTKLIALLEVLSGERLPVEKGRVLRRPHFLSNANTALQFLASKRIKLVNINPADLVDGRPPVVLGLIWTIILYFQIEENSRNLEYLGHGIGGSVSSLDSVGKNVSDQKAEKWKQGARKTLLNWVTNALPKDSGIEVKDFGASWRDGVAFLALIDAIKANLVNLADLKKTNNRQRLETAFDVAESKLGIAKLLDAEDVDVPKPDEKSIMTYVAQFLHKYPEPKGASRDTSHIQQELDELRRFLVEKTTEYEPMVMSNSFPRDFAEYLIARSEIDAHLPAYNRLKQLMESQSGFLQVPRPVWEDINALWQRLQYQMNYWLWLLDSELPGEFGVVGKWLAEAEKLLMDNEIPNAMNEETASVISRKLEEHKLFFADLPRIIAMFENAKRSPLVQQVPIEQLRNMERRLQDVAPRAAERRIRLKFLEHKCCLIAFLNLVENKMKGWTGKYGYEEKVSQQLEQYKNFVSRNKIFQEFQKAFVDMQQVVDEYKRDGNVPRNDITEIDRFMYETEERWKRVSMELKCCQNSLEEVVSCWKTWNQLAPTCEEWLNLAETKLSRSEDERLEFFQDITTWKDKFDTLANAANYLIASCEDGIANNLRQKHGNLSERFERLFANTKQYMHAGDIIRARNEYKSGIEKLSQWLRHAEQVLEQRQMLGNTQQITKYGEDLQKLASEIDDNEELFKTVSRNFQGLIQDLPREEVDKMMKLLKQEKESLVRIRAQIPAKLHLFHQLLIQQESLEAGQKEIHQWLNDAETLLSTHTLSGGRDAISEELNKHKTFFSRTVYYRSMLESKNKVFQNLLKSVAADDNIDTSQTAHNMQQLNERFNYVIQNAEQWEQRLNDASRGWHAFKENERVVSEWLTQAESMLIEKHIESKTIIETQKYFFENVNERWMHNLVESAQDLLKTLPAQEQKPVVDSVEKLQNKWQQVLSQAPLHLLKLEFRLDESAFYQTLQEVEKELHLEQQALNRNEDIDSILNRNEQFFQQQGPIPRIEKSLQNMQRISQAYGYQKPTDISLNQAYDNARLQWQQLSGKIGDMRETLQQIPAQWDSYHEKFKEMVEWMNIVDKSLKNIVNEVNSMEEFEKEKVVFQKICQEADNKREDMKWLVKTLDSLLSYASEDEANLEQKKLEDLIARYKNLIPTIEITMVKTEVFSKCYTYRREVHEVVCLLSKVKEQATNIPPPESLERVNKLIEEQQYAISQLDHQRPHIMSMLQRGRDLSKDVHAPSFVNVEVKNLETGWNEAYTETADKLQSLKGTQAVWNDFVDQKNDIFSMLQTAETELRALTPLQTDPKNVSQDLHAKRELNVQLQQASHQLLPKLHSLKAELAPLAAADKRPILEKEVTEVEKMFFNTMEHVKDRVGYLEDYSAKWNNYKSRLSELQEWANRVAPKSIEALQSEDLTPEERVVKVNAFKGVLGERMKQLDILASDAAELAPKEGNIAEAKRLKGEITKLQEVLSAINRNVDHQAKAVQEDLVNWQQYQTGLQQIKPVIEDCEIKVNTIVPKPITLEEAVALQQNAKQFETQCLEQLDRLQGISNISHKMLCKTNAPDELDAMHSRWTSVHENAKQASGKLEKLVANWKSFDADAAKLEDWVNKGEQVMGKRPAVLNTPHVDKLEKELVKLKSFNNEISEQQAKLVALGQSADQISLHLAPEGAVALKDRVNGMKGKLQKLSEATRANINEVSDAIIARQDFNAKMVNFSNWMDQLRNQVAQVEEINPERVETSLHVIHALMQEHADKKPSFNAIYDEVKQMSLSAPAEEAKSLNDSYTGLVINYQNLETNLQQKKIALEKWTEILNWKSETESHLNYLKHQLEKPDGPQPEELNKIINEIDTIGGSLSYWKSQAKEIDESPAIQLRDALTRKPLIASQIVNDVENKLDNLKLRSQAQKQQAEQMNVRKEKFQTLGQNFGQALLDNRAKLNSILQQKPGLDNIDQIIADLVALNEVIKGQADLKNRLHDEGSILMREDIASMPAIQESLLFFDKDYDTLQNEIAERIQKYNLISQALREYADTKDKFGKELKKAEDLFNAIPQQPRDEVELQQAAEKTRKTMEQIRKSKANLDDLDRRGNNVAKLFDAIGEVVPQEIANDVKTAKQQWQDLHDKTAKNAHMYETEAVIWSQIEDAKKELLPWLSETNQGLCDAADNSIEIEFGPMRLTKFRAELPSYQVLKDTIAEKSRELVSINNGAEIPSLTELNKLLTAQFQEVDSNAARLEAVTSSFNEQEQDLRKRIKNAGEQVNKLREQLIKCDDMSGEPNKIMERLLKCRELRAELDNSANEIDNIKQRVDEMRSQYPTFSESIIPKELNNVQKRFEAVDTHAKKIEQSLLQFLKKFHADKVGMLKRIIATQREKVAWCQPESTSDKYNLDVKRSSLLEVSKAIDDCHKRNAEVGKSLELLTAVESPQHLNDLQKDAQLLDAEMKALQDSFDKIKNVLDENVDLWSQYEQSNEELSAWLRDVEGRIKAETSNQVNVPEIEKKLQELALLQQDIAAHEPIVKNLEKTSQLLMEKNPEARISQFVTHLLQRYQTVAKSLAGYIDKVQNAQRANDNFVTAAKEFNDWLSDAKIEFQELARMGSPGSSSATAQQLQTIKNYLKTFDNGQILLNNAVDIGEALYPIVTPEYREKIRAELRNIRENYDYLRDEANALLQQVEAVLIQKTSIEESYTQVSHYLNESKAKVAAADELYPTLAAKKSALQNYKTQLQEITLHKNALKQLHDKAVTLCDDNSERKTEESIEEYNGLSKQIADRINVVGNQVVKHEAYDQVLEKAQDWLNTIKSEAIDILNETTFEKEGAEEKLTVVENLLQHKPEGDSIFDTCHQLLQTVLTQTHPSGHPALLRSFEEPKKAWVDFMTLCQDSLVKLKQLCSKWDEFESIIDEIDNWMKDVENVVKNQSLKSTAGTKKAHLAQLQNIAKDIEQRATSINDLLDQGREIEGETDLNLKLSRLNTRYQTLKNLCKESIAKYVNYTKDHETFDADYEVFKKDLQQCVADLAQNSEIVGDQNVLQERQNKLREMADKRINDSTAFESLVDRGEKLYGHTSPDGREIIRQQLRTLRTTWDNYSDDLNAATQKIDQCLQQFNDFNIARDQLAKWLKDVDKAMQSHTEPKTTLQEKRAQLQNHKLLHQEITTHNVLVDSVCDKAQVLIDQINDNTLNVYLQSLKQIFNNIVEKSEVILNNLDKCVQEHTELNNQVAAAKSWISGEKEKLLECDDAYGEKADIKRKIETLVQLAQNKPQAQKIVDDIRQQFDKVKANTSEKGNEILAKEIDELETTIKSHFDDIEGIEGKQKDVLKQWNDFESKLEELTKWCRQAEGVFREQQLKSTLHEKVEQLEKYKIQRDLILQKEKEIDAFADAAHALLNNCGAERLKTLTIQITNRYQLLQVLSKEVVNRWSNLVDDHQIYQDKYNEVDLWLQPIEHQLENALKNEPSQAANILQVLLSEKEQAETLFSALNAAGEKALPETSTEGREKIRKDLRDIHERWDKLDEGIRNLQKRQEAQSVQLSSYHDILGQTVNWLDQIEKVLQNENPSTWTSAQEIRSKLYKYKTTTQDINSHKRIIEAVNEKAAVLLEGTVPANAAEIKNAVDDVNKRYEKVAADCAKLLGELEEAFDVYQQFSELQKAQQDYQKNLWDRLTGYSDYSGNKPALQARLSKICEIQDALPEGVVKLQNLSAHIDEKAKLLPARSKEAMSRDLANLHADFDKFSAALSDVKSGLENRLQQWSDYEVNLDRLINWLSEAENALKNYNPKSTMEEKEEQLNRFQSLMQNLRQNEIEFEKMKDDSSELIQSSGETRIAVNVQQVTSRFQSIQATTKEILKKCEQSVYDHQQFNEKYKQCSDFLANAQAKYDDSSDLTQVGSRDDLLKKQTAIQELLAQQPNASLMLNSTIESGEKCYPSTATEGREAIRVQLAELQEAFDKLYDNVTITSRKLQDKMSKWSGFDEIAEKLQNWLNEIEKTLPADIELKTTLDEKRAKLQTYRDILNDLNNHQVEVKNLQEIASNLPEQNDHVENITKEIAEQFAKIHKRAQNFVERYEAIVSDHQQYTKAVMEAQEYIEATHNTIDYWGDLDLEQVSLHTNLDRLKNLKESLADEFPRVDQVRALGEKVIPGTVESGQTNIKSQIDTTQQEWEGLIAAITSTIEAIENRLQQWAEYEQLRDQCLAWIRESDNKLHAIDLKPTLEEKKAQLESLKNLQGEMRAKELEIDSVSEKGQLLLKGGSSMRSSGPELTTKYQQIFLKVKELNNRWQQYVTSHQEFDNAVSECATWINGIKDKLDYCADMSSMSQKELDKKLATIQDIILLKDEGSVKVLSIVELAQNVLANTAPTGHEAINKKLTDLQELWSNITLRIIDVKATLDDSITQWSGFLEQVQNVRKFNEWLDNVLKELSENQTTMPEKRAQLDRVKATEEKVRVEKIDVDALKVQAKEMIASGQQSQAAFQAQKVLDTFDELYARIQKLLSDRHDQYRDHRLYKEAYDDLVSWISRAREKFPALKQSSLSDKLAIENAVQATEAMLNKQAQGELLVEHLVHTGEVVLTSTSPQGQEIIRNDIRALRDSFESLFREINQQKENLEVTMVQWRAYKDEYERLIEWLQQIDILVKNHKLNLSPSLQEKEKQAADMAGVLARLEKGKEDIDKFNASSAGLLKSHLESYVNNQLRHLNSMYQVQVNLAKDVLKKVETNRDQHREYNSNLKAAQDWISDAKAAIREASESSSAGSKELLQRRLEKIQQLISNREIGQNLVHTAINNGEKVVRNTRSDGRDTINSEMKDLQNDWDRLVKKMSTAKVQLETNLLQWADYSSSYSQLQQWITDRESKLQQACDQKVVKSKRGQPGLTSGLSERKANLRQTNNIVQDIVSFEPMIQSVASKASDLQQGAPASEISNKYETLTKQAKDLYEKQKTTIDEFQALIDAGNEFAAWLRSAKERLSKCSEPTGDKQALAEKTHQLKILQSEVPEGKKKLEAVVTQGQRASTNAEQEDREIIEEEVGLLQEEFDAYVDALTKAKDYLEVGIVKWSDYQDQYSEALEWLTKTEALVQSYNKLQDSLARKKIVLEEFQGHLQTLFDWQKTLDHLNMKAQMLLETCSDTRISNAIMQLTTKYNALLALAKEVMRRLELHYQEHQQHRTLYEECQSCIEATREKLEECAQIPGTLNEVQIKLNTVKNLRQGFESGQNKLRYLLELKEKVIMNTEQGGATKVQEDTETLKQDFEKLLVDMNDVRQKLANRLSQLEEVYKLHKLLTEWLEDVEPSVKASDEFLNDLSEKRAALEKFRAIQRDINGHNDIVEKINARLNEDNSLDRKDFRDGLSKYENLQETVGKIIESLENQVNNHDKYKQAFNEIQDWLRRTRIEIEQCADCHGEKVQVEERLNKLGDIGASMVEGKSLLDACEELSQAVIATSGNEGQDTVSQEIKQLVAEWEALQAMVRDARSNLETCLSLWNSFLQNFIKINKWIEDVSRRVATAGEAENKTPDDLAYAKKLLEEVVAEKDNVEDLNDACELLMEHSACSRVRDQTVETQSNYTKLLTLAQGLVSKIEKNLSDHTEFLNYKKEMDAWIEKAQEILDGCTGDGDVSEIAQQLETVNSLASRLPEGQHLLGMVQEAYTKASNITPEGKQEVLRELMTKVREDWDALGLAVKQKLSDLKQAQNRWSDFANNRDKLEKWLVSTENTLKTVPDTKGELSEMKTLLERYKTLQNEIKQKGVDIENLLGEAKGLGTEVDAVHQKQARWEKVKNDCAAYIKGLENEMADYNAYHQSLQDIEKWLLQISFQLMAHNSLFISNREQTEEQIKQHEALLDEIQKYQSNLDDLNSKGQAQIRRYEPTTPAIRDTVEAQLKNIQDSYNSLLQTSVQIRNRLHESLAKFKEYEDTLDSIMHNLEAYEPVIQNELDAPATSLEIAQQQLKCAQDLQTKLNNEKSRLAAAVQACEAATASISRPSSPLESAMQTIPERELIVRAKLEDLLDQVQSHLGGLTASVSELEQQQKQRAELQDWVKKQETTVSDWLTRPCKLRPEAAKQELVAMNDLLNSIGDKRSQLMLEMTGSLADEDTDLDDNLDKLESELMNAIAKKQAGQNDIDSYRQGVQDVQNWFDSLIKRMDVLDKGSGLNCAQKKAAINEIKKEFEEQGPNKIQELKGKAAQVAEAISNLDGQQVEEQMKSLDRRYADLGKRIDRKAQLLDVTNKGVDGAKGEIEQLHNWVKDKIQELQTPTAMGYEPKAAEARQQAIKGIMKEAEAKKSQADALEKRIANMQPELEPVEYAQLESALRQLNSEQKNLSEVLKSELDRALDASKARKALEVDLEKARAWLKSKIAEVRKLPVYHPLPSSEIEKKIQENKKYDDEAKQFNDSVLSDVQRQAANIMKDCPEADRAALQKILDEIAGDYQTLKDESGKRAKALGDLLQGRKSFEDAMKNMSDWLNEMETATAGELRTTSVPVLEEQMAHYRKLLEDAESKADLMNNVADQGKGILPTLSNPDKLKLNDDIKNLKDRYGKVTQNIKDRVNTLSDHIKKYKDAKGKLADCMQFLNTIQQRLRELNKPIGSKIEDVQDLLGAYEGILKELKDSKNKMGDIQMDDLPELQSILQQQDDMIKLIEDQLAHLRQLLLLREQFIALINEIIAFIMKYTDVIIDIENSPDSLEDKINKYDDVIVKIQECEGLLASASDKGQKIASEGTAADKNSITEQLQSLKNQLQNLRKAVESQRQKHQVQLEHHRKMAAELSEILDWLHNNEASAKSRPLLDRDPESVEHEIQKHHKLRNEIQEYLDKFDKINASVKTEIGMPSSLVEMLSEGRSLVSSLPQELEDREKYLINNRDSRIEYMKLVAKFNDWVHEAETRLQNSQHGIDYENLVQDLEEHKIFFGNETPIKNLVHKQIQEAADKIWPSLSSFEQSELSRELAQHQTKLANTIANAKSQQGELEKEVERWREYQQSVERVKATIERSKFSDEPVQNLAGLHFNIQKLSHAIGNVQSQTSDITLANQQAQGLIRQADARNRQLIEQDNAELNRLWNDLLKGLETRRDSLQSIAERWDEFENHLHSWEKAISRLEDKFRNVDPVVRSRRHLEDTKNAIQEILAESEELKSSHKEIEALSKSIVTFLGEVHQPTSQALQAKVDNLVQQQTKLNDTLREKDRQVGKDLDEIEQVFHRISELQDKFNALLEQIQEVHTFDEHIEAIEKSLNELQQQVGKAVEESGQLIAQTKENYLQKQNLIPSDIQQEFTALELLSERVQGAMETKQKEFKRAKTVRTEYLSGVDEIQRWLRQAEVQVQDRTLAPAQMKELLHRINQEIAGIYERFTMVKTNGQLIIDNCRNSNEKLLVQSTIDQLAQELGQVRSWLDEKKQQVGDSLDAWTRFMNLYQIVMAWVAEKRTFLDQTIELRTLPEARNKLNDYVVAVKSIKPIVKHLSEMDKELEHIGQVTTVGDLKEKLQEAEEAKVSVEAVLLERNSLLQEACEEWDQCERKIKDIRGWIEKTKQSLDSPQHKKKPLRDQLGYCEKTLADINVQKTKLRLSIEKLEVHFRNGMGGDPRLSENVDDLLKVLDGLAELVRTKTTSLEETLSQIDIYQQQMQALRQKIIQEEQQLRLVMAPTYLPHDRERALAEQQACRERVKNLHSKITARNERIKLLIHRGTPDDAVLLET</sequence>
<organism evidence="17">
    <name type="scientific">Zeugodacus cucurbitae</name>
    <name type="common">Melon fruit fly</name>
    <name type="synonym">Bactrocera cucurbitae</name>
    <dbReference type="NCBI Taxonomy" id="28588"/>
    <lineage>
        <taxon>Eukaryota</taxon>
        <taxon>Metazoa</taxon>
        <taxon>Ecdysozoa</taxon>
        <taxon>Arthropoda</taxon>
        <taxon>Hexapoda</taxon>
        <taxon>Insecta</taxon>
        <taxon>Pterygota</taxon>
        <taxon>Neoptera</taxon>
        <taxon>Endopterygota</taxon>
        <taxon>Diptera</taxon>
        <taxon>Brachycera</taxon>
        <taxon>Muscomorpha</taxon>
        <taxon>Tephritoidea</taxon>
        <taxon>Tephritidae</taxon>
        <taxon>Zeugodacus</taxon>
        <taxon>Zeugodacus</taxon>
    </lineage>
</organism>
<keyword evidence="12" id="KW-0206">Cytoskeleton</keyword>
<proteinExistence type="inferred from homology"/>
<dbReference type="Pfam" id="PF25034">
    <property type="entry name" value="Spectrin_SYNE1"/>
    <property type="match status" value="1"/>
</dbReference>
<feature type="coiled-coil region" evidence="14">
    <location>
        <begin position="4515"/>
        <end position="4545"/>
    </location>
</feature>
<feature type="coiled-coil region" evidence="14">
    <location>
        <begin position="2556"/>
        <end position="2624"/>
    </location>
</feature>
<feature type="coiled-coil region" evidence="14">
    <location>
        <begin position="4086"/>
        <end position="4116"/>
    </location>
</feature>
<dbReference type="GO" id="GO:0030017">
    <property type="term" value="C:sarcomere"/>
    <property type="evidence" value="ECO:0007669"/>
    <property type="project" value="UniProtKB-SubCell"/>
</dbReference>
<dbReference type="Pfam" id="PF00307">
    <property type="entry name" value="CH"/>
    <property type="match status" value="2"/>
</dbReference>
<evidence type="ECO:0000256" key="5">
    <source>
        <dbReference type="ARBA" id="ARBA00022490"/>
    </source>
</evidence>
<feature type="coiled-coil region" evidence="14">
    <location>
        <begin position="6772"/>
        <end position="6835"/>
    </location>
</feature>
<keyword evidence="11" id="KW-0009">Actin-binding</keyword>
<feature type="coiled-coil region" evidence="14">
    <location>
        <begin position="6022"/>
        <end position="6049"/>
    </location>
</feature>
<dbReference type="SMART" id="SM00150">
    <property type="entry name" value="SPEC"/>
    <property type="match status" value="48"/>
</dbReference>
<feature type="coiled-coil region" evidence="14">
    <location>
        <begin position="2955"/>
        <end position="2982"/>
    </location>
</feature>
<dbReference type="PROSITE" id="PS00019">
    <property type="entry name" value="ACTININ_1"/>
    <property type="match status" value="1"/>
</dbReference>
<dbReference type="FunFam" id="1.20.58.60:FF:000222">
    <property type="entry name" value="Uncharacterized protein, isoform D"/>
    <property type="match status" value="1"/>
</dbReference>
<feature type="coiled-coil region" evidence="14">
    <location>
        <begin position="4303"/>
        <end position="4333"/>
    </location>
</feature>
<feature type="coiled-coil region" evidence="14">
    <location>
        <begin position="6233"/>
        <end position="6263"/>
    </location>
</feature>
<dbReference type="GO" id="GO:0006997">
    <property type="term" value="P:nucleus organization"/>
    <property type="evidence" value="ECO:0007669"/>
    <property type="project" value="UniProtKB-ARBA"/>
</dbReference>
<dbReference type="InterPro" id="IPR001589">
    <property type="entry name" value="Actinin_actin-bd_CS"/>
</dbReference>
<feature type="coiled-coil region" evidence="14">
    <location>
        <begin position="6563"/>
        <end position="6623"/>
    </location>
</feature>
<evidence type="ECO:0000259" key="16">
    <source>
        <dbReference type="PROSITE" id="PS50021"/>
    </source>
</evidence>
<evidence type="ECO:0000256" key="8">
    <source>
        <dbReference type="ARBA" id="ARBA00022989"/>
    </source>
</evidence>
<dbReference type="InterPro" id="IPR036872">
    <property type="entry name" value="CH_dom_sf"/>
</dbReference>
<dbReference type="PANTHER" id="PTHR47535:SF1">
    <property type="entry name" value="NESPRIN-1"/>
    <property type="match status" value="1"/>
</dbReference>
<dbReference type="FunFam" id="1.20.58.60:FF:000169">
    <property type="entry name" value="nesprin-1 isoform X1"/>
    <property type="match status" value="1"/>
</dbReference>
<reference evidence="17" key="1">
    <citation type="submission" date="2014-11" db="EMBL/GenBank/DDBJ databases">
        <authorList>
            <person name="Geib S."/>
        </authorList>
    </citation>
    <scope>NUCLEOTIDE SEQUENCE</scope>
</reference>
<keyword evidence="5" id="KW-0963">Cytoplasm</keyword>
<feature type="region of interest" description="Disordered" evidence="15">
    <location>
        <begin position="196"/>
        <end position="231"/>
    </location>
</feature>
<dbReference type="InterPro" id="IPR047291">
    <property type="entry name" value="CH_SYNE1_rpt2"/>
</dbReference>
<dbReference type="CDD" id="cd00176">
    <property type="entry name" value="SPEC"/>
    <property type="match status" value="9"/>
</dbReference>
<evidence type="ECO:0000256" key="6">
    <source>
        <dbReference type="ARBA" id="ARBA00022692"/>
    </source>
</evidence>
<evidence type="ECO:0000256" key="9">
    <source>
        <dbReference type="ARBA" id="ARBA00023054"/>
    </source>
</evidence>
<accession>A0A0A1WYC2</accession>
<dbReference type="Pfam" id="PF00435">
    <property type="entry name" value="Spectrin"/>
    <property type="match status" value="7"/>
</dbReference>